<protein>
    <submittedName>
        <fullName evidence="1">Uncharacterized protein</fullName>
    </submittedName>
</protein>
<organism evidence="1 2">
    <name type="scientific">Oryza sativa subsp. indica</name>
    <name type="common">Rice</name>
    <dbReference type="NCBI Taxonomy" id="39946"/>
    <lineage>
        <taxon>Eukaryota</taxon>
        <taxon>Viridiplantae</taxon>
        <taxon>Streptophyta</taxon>
        <taxon>Embryophyta</taxon>
        <taxon>Tracheophyta</taxon>
        <taxon>Spermatophyta</taxon>
        <taxon>Magnoliopsida</taxon>
        <taxon>Liliopsida</taxon>
        <taxon>Poales</taxon>
        <taxon>Poaceae</taxon>
        <taxon>BOP clade</taxon>
        <taxon>Oryzoideae</taxon>
        <taxon>Oryzeae</taxon>
        <taxon>Oryzinae</taxon>
        <taxon>Oryza</taxon>
        <taxon>Oryza sativa</taxon>
    </lineage>
</organism>
<name>A2YY69_ORYSI</name>
<dbReference type="Proteomes" id="UP000007015">
    <property type="component" value="Chromosome 8"/>
</dbReference>
<dbReference type="HOGENOM" id="CLU_1868527_0_0_1"/>
<evidence type="ECO:0000313" key="1">
    <source>
        <dbReference type="EMBL" id="EAZ08030.1"/>
    </source>
</evidence>
<reference evidence="1 2" key="1">
    <citation type="journal article" date="2005" name="PLoS Biol.">
        <title>The genomes of Oryza sativa: a history of duplications.</title>
        <authorList>
            <person name="Yu J."/>
            <person name="Wang J."/>
            <person name="Lin W."/>
            <person name="Li S."/>
            <person name="Li H."/>
            <person name="Zhou J."/>
            <person name="Ni P."/>
            <person name="Dong W."/>
            <person name="Hu S."/>
            <person name="Zeng C."/>
            <person name="Zhang J."/>
            <person name="Zhang Y."/>
            <person name="Li R."/>
            <person name="Xu Z."/>
            <person name="Li S."/>
            <person name="Li X."/>
            <person name="Zheng H."/>
            <person name="Cong L."/>
            <person name="Lin L."/>
            <person name="Yin J."/>
            <person name="Geng J."/>
            <person name="Li G."/>
            <person name="Shi J."/>
            <person name="Liu J."/>
            <person name="Lv H."/>
            <person name="Li J."/>
            <person name="Wang J."/>
            <person name="Deng Y."/>
            <person name="Ran L."/>
            <person name="Shi X."/>
            <person name="Wang X."/>
            <person name="Wu Q."/>
            <person name="Li C."/>
            <person name="Ren X."/>
            <person name="Wang J."/>
            <person name="Wang X."/>
            <person name="Li D."/>
            <person name="Liu D."/>
            <person name="Zhang X."/>
            <person name="Ji Z."/>
            <person name="Zhao W."/>
            <person name="Sun Y."/>
            <person name="Zhang Z."/>
            <person name="Bao J."/>
            <person name="Han Y."/>
            <person name="Dong L."/>
            <person name="Ji J."/>
            <person name="Chen P."/>
            <person name="Wu S."/>
            <person name="Liu J."/>
            <person name="Xiao Y."/>
            <person name="Bu D."/>
            <person name="Tan J."/>
            <person name="Yang L."/>
            <person name="Ye C."/>
            <person name="Zhang J."/>
            <person name="Xu J."/>
            <person name="Zhou Y."/>
            <person name="Yu Y."/>
            <person name="Zhang B."/>
            <person name="Zhuang S."/>
            <person name="Wei H."/>
            <person name="Liu B."/>
            <person name="Lei M."/>
            <person name="Yu H."/>
            <person name="Li Y."/>
            <person name="Xu H."/>
            <person name="Wei S."/>
            <person name="He X."/>
            <person name="Fang L."/>
            <person name="Zhang Z."/>
            <person name="Zhang Y."/>
            <person name="Huang X."/>
            <person name="Su Z."/>
            <person name="Tong W."/>
            <person name="Li J."/>
            <person name="Tong Z."/>
            <person name="Li S."/>
            <person name="Ye J."/>
            <person name="Wang L."/>
            <person name="Fang L."/>
            <person name="Lei T."/>
            <person name="Chen C."/>
            <person name="Chen H."/>
            <person name="Xu Z."/>
            <person name="Li H."/>
            <person name="Huang H."/>
            <person name="Zhang F."/>
            <person name="Xu H."/>
            <person name="Li N."/>
            <person name="Zhao C."/>
            <person name="Li S."/>
            <person name="Dong L."/>
            <person name="Huang Y."/>
            <person name="Li L."/>
            <person name="Xi Y."/>
            <person name="Qi Q."/>
            <person name="Li W."/>
            <person name="Zhang B."/>
            <person name="Hu W."/>
            <person name="Zhang Y."/>
            <person name="Tian X."/>
            <person name="Jiao Y."/>
            <person name="Liang X."/>
            <person name="Jin J."/>
            <person name="Gao L."/>
            <person name="Zheng W."/>
            <person name="Hao B."/>
            <person name="Liu S."/>
            <person name="Wang W."/>
            <person name="Yuan L."/>
            <person name="Cao M."/>
            <person name="McDermott J."/>
            <person name="Samudrala R."/>
            <person name="Wang J."/>
            <person name="Wong G.K."/>
            <person name="Yang H."/>
        </authorList>
    </citation>
    <scope>NUCLEOTIDE SEQUENCE [LARGE SCALE GENOMIC DNA]</scope>
    <source>
        <strain evidence="2">cv. 93-11</strain>
    </source>
</reference>
<evidence type="ECO:0000313" key="2">
    <source>
        <dbReference type="Proteomes" id="UP000007015"/>
    </source>
</evidence>
<dbReference type="OMA" id="RCNNANN"/>
<gene>
    <name evidence="1" type="ORF">OsI_30295</name>
</gene>
<dbReference type="Gramene" id="BGIOSGA029204-TA">
    <property type="protein sequence ID" value="BGIOSGA029204-PA"/>
    <property type="gene ID" value="BGIOSGA029204"/>
</dbReference>
<keyword evidence="2" id="KW-1185">Reference proteome</keyword>
<accession>A2YY69</accession>
<sequence>MKIPTAPCAPALESTDHILLRCNNANNLRENLNLLQLANKSESSSAFLQAVIDMNHSSEGIKPIWFVTCAYTLWKSRNNMVFEGQFDNPQCITQQISDTLKLWSLRTNEANRQRNSHMVCEDFLEKPHVYPLVNPPL</sequence>
<proteinExistence type="predicted"/>
<dbReference type="AlphaFoldDB" id="A2YY69"/>
<dbReference type="EMBL" id="CM000133">
    <property type="protein sequence ID" value="EAZ08030.1"/>
    <property type="molecule type" value="Genomic_DNA"/>
</dbReference>